<dbReference type="GeneTree" id="ENSGT00940000169993"/>
<keyword evidence="6" id="KW-1185">Reference proteome</keyword>
<evidence type="ECO:0000313" key="6">
    <source>
        <dbReference type="Proteomes" id="UP000314983"/>
    </source>
</evidence>
<dbReference type="STRING" id="8005.ENSEEEP00000017169"/>
<keyword evidence="3" id="KW-0732">Signal</keyword>
<evidence type="ECO:0000256" key="2">
    <source>
        <dbReference type="ARBA" id="ARBA00022525"/>
    </source>
</evidence>
<accession>A0A4W4EY96</accession>
<dbReference type="InterPro" id="IPR029094">
    <property type="entry name" value="Draxin"/>
</dbReference>
<keyword evidence="1" id="KW-0217">Developmental protein</keyword>
<reference evidence="5" key="5">
    <citation type="submission" date="2025-09" db="UniProtKB">
        <authorList>
            <consortium name="Ensembl"/>
        </authorList>
    </citation>
    <scope>IDENTIFICATION</scope>
</reference>
<dbReference type="AlphaFoldDB" id="A0A4W4EY96"/>
<reference evidence="5" key="3">
    <citation type="submission" date="2020-05" db="EMBL/GenBank/DDBJ databases">
        <title>Electrophorus electricus (electric eel) genome, fEleEle1, primary haplotype.</title>
        <authorList>
            <person name="Myers G."/>
            <person name="Meyer A."/>
            <person name="Fedrigo O."/>
            <person name="Formenti G."/>
            <person name="Rhie A."/>
            <person name="Tracey A."/>
            <person name="Sims Y."/>
            <person name="Jarvis E.D."/>
        </authorList>
    </citation>
    <scope>NUCLEOTIDE SEQUENCE [LARGE SCALE GENOMIC DNA]</scope>
</reference>
<organism evidence="5 6">
    <name type="scientific">Electrophorus electricus</name>
    <name type="common">Electric eel</name>
    <name type="synonym">Gymnotus electricus</name>
    <dbReference type="NCBI Taxonomy" id="8005"/>
    <lineage>
        <taxon>Eukaryota</taxon>
        <taxon>Metazoa</taxon>
        <taxon>Chordata</taxon>
        <taxon>Craniata</taxon>
        <taxon>Vertebrata</taxon>
        <taxon>Euteleostomi</taxon>
        <taxon>Actinopterygii</taxon>
        <taxon>Neopterygii</taxon>
        <taxon>Teleostei</taxon>
        <taxon>Ostariophysi</taxon>
        <taxon>Gymnotiformes</taxon>
        <taxon>Gymnotoidei</taxon>
        <taxon>Gymnotidae</taxon>
        <taxon>Electrophorus</taxon>
    </lineage>
</organism>
<dbReference type="GO" id="GO:0016055">
    <property type="term" value="P:Wnt signaling pathway"/>
    <property type="evidence" value="ECO:0007669"/>
    <property type="project" value="InterPro"/>
</dbReference>
<dbReference type="Proteomes" id="UP000314983">
    <property type="component" value="Chromosome 24"/>
</dbReference>
<reference evidence="6" key="2">
    <citation type="journal article" date="2017" name="Sci. Adv.">
        <title>A tail of two voltages: Proteomic comparison of the three electric organs of the electric eel.</title>
        <authorList>
            <person name="Traeger L.L."/>
            <person name="Sabat G."/>
            <person name="Barrett-Wilt G.A."/>
            <person name="Wells G.B."/>
            <person name="Sussman M.R."/>
        </authorList>
    </citation>
    <scope>NUCLEOTIDE SEQUENCE [LARGE SCALE GENOMIC DNA]</scope>
</reference>
<keyword evidence="2" id="KW-0964">Secreted</keyword>
<dbReference type="GO" id="GO:0007411">
    <property type="term" value="P:axon guidance"/>
    <property type="evidence" value="ECO:0007669"/>
    <property type="project" value="InterPro"/>
</dbReference>
<dbReference type="OMA" id="HWDDWES"/>
<dbReference type="PANTHER" id="PTHR28610:SF1">
    <property type="entry name" value="DRAXIN"/>
    <property type="match status" value="1"/>
</dbReference>
<dbReference type="Pfam" id="PF15550">
    <property type="entry name" value="Draxin"/>
    <property type="match status" value="1"/>
</dbReference>
<sequence length="120" mass="13978">NVVSILGREFFHWDDWESARLMEKKSKTSPLTETQAMHLQTIISCEHHLDCVPGSCCNLRKHMCEVQNRGLNNKCYDNCMCKRGFQCLAKLHHNDRVIQKKGRCVHPEDINISHRIFTAI</sequence>
<evidence type="ECO:0000313" key="5">
    <source>
        <dbReference type="Ensembl" id="ENSEEEP00000017169.2"/>
    </source>
</evidence>
<evidence type="ECO:0000256" key="3">
    <source>
        <dbReference type="ARBA" id="ARBA00022729"/>
    </source>
</evidence>
<evidence type="ECO:0000256" key="1">
    <source>
        <dbReference type="ARBA" id="ARBA00022473"/>
    </source>
</evidence>
<name>A0A4W4EY96_ELEEL</name>
<dbReference type="GO" id="GO:0005576">
    <property type="term" value="C:extracellular region"/>
    <property type="evidence" value="ECO:0007669"/>
    <property type="project" value="InterPro"/>
</dbReference>
<reference evidence="6" key="1">
    <citation type="journal article" date="2014" name="Science">
        <title>Nonhuman genetics. Genomic basis for the convergent evolution of electric organs.</title>
        <authorList>
            <person name="Gallant J.R."/>
            <person name="Traeger L.L."/>
            <person name="Volkening J.D."/>
            <person name="Moffett H."/>
            <person name="Chen P.H."/>
            <person name="Novina C.D."/>
            <person name="Phillips G.N.Jr."/>
            <person name="Anand R."/>
            <person name="Wells G.B."/>
            <person name="Pinch M."/>
            <person name="Guth R."/>
            <person name="Unguez G.A."/>
            <person name="Albert J.S."/>
            <person name="Zakon H.H."/>
            <person name="Samanta M.P."/>
            <person name="Sussman M.R."/>
        </authorList>
    </citation>
    <scope>NUCLEOTIDE SEQUENCE [LARGE SCALE GENOMIC DNA]</scope>
</reference>
<dbReference type="PANTHER" id="PTHR28610">
    <property type="entry name" value="DRAXIN"/>
    <property type="match status" value="1"/>
</dbReference>
<keyword evidence="4" id="KW-0325">Glycoprotein</keyword>
<reference evidence="5" key="4">
    <citation type="submission" date="2025-08" db="UniProtKB">
        <authorList>
            <consortium name="Ensembl"/>
        </authorList>
    </citation>
    <scope>IDENTIFICATION</scope>
</reference>
<dbReference type="Ensembl" id="ENSEEET00000017366.2">
    <property type="protein sequence ID" value="ENSEEEP00000017169.2"/>
    <property type="gene ID" value="ENSEEEG00000008505.2"/>
</dbReference>
<evidence type="ECO:0000256" key="4">
    <source>
        <dbReference type="ARBA" id="ARBA00023180"/>
    </source>
</evidence>
<protein>
    <submittedName>
        <fullName evidence="5">Uncharacterized protein</fullName>
    </submittedName>
</protein>
<proteinExistence type="predicted"/>